<evidence type="ECO:0000256" key="1">
    <source>
        <dbReference type="SAM" id="Phobius"/>
    </source>
</evidence>
<evidence type="ECO:0000313" key="2">
    <source>
        <dbReference type="EMBL" id="MTV30173.1"/>
    </source>
</evidence>
<feature type="transmembrane region" description="Helical" evidence="1">
    <location>
        <begin position="125"/>
        <end position="144"/>
    </location>
</feature>
<feature type="transmembrane region" description="Helical" evidence="1">
    <location>
        <begin position="151"/>
        <end position="170"/>
    </location>
</feature>
<dbReference type="OrthoDB" id="6196188at2"/>
<keyword evidence="1" id="KW-0472">Membrane</keyword>
<organism evidence="2 3">
    <name type="scientific">Rhodoblastus acidophilus</name>
    <name type="common">Rhodopseudomonas acidophila</name>
    <dbReference type="NCBI Taxonomy" id="1074"/>
    <lineage>
        <taxon>Bacteria</taxon>
        <taxon>Pseudomonadati</taxon>
        <taxon>Pseudomonadota</taxon>
        <taxon>Alphaproteobacteria</taxon>
        <taxon>Hyphomicrobiales</taxon>
        <taxon>Rhodoblastaceae</taxon>
        <taxon>Rhodoblastus</taxon>
    </lineage>
</organism>
<accession>A0A6N8DLT7</accession>
<dbReference type="AlphaFoldDB" id="A0A6N8DLT7"/>
<feature type="transmembrane region" description="Helical" evidence="1">
    <location>
        <begin position="256"/>
        <end position="277"/>
    </location>
</feature>
<keyword evidence="1" id="KW-0812">Transmembrane</keyword>
<keyword evidence="1" id="KW-1133">Transmembrane helix</keyword>
<feature type="transmembrane region" description="Helical" evidence="1">
    <location>
        <begin position="93"/>
        <end position="113"/>
    </location>
</feature>
<feature type="transmembrane region" description="Helical" evidence="1">
    <location>
        <begin position="289"/>
        <end position="307"/>
    </location>
</feature>
<name>A0A6N8DLT7_RHOAC</name>
<gene>
    <name evidence="2" type="ORF">GJ654_04105</name>
</gene>
<evidence type="ECO:0000313" key="3">
    <source>
        <dbReference type="Proteomes" id="UP000439113"/>
    </source>
</evidence>
<proteinExistence type="predicted"/>
<sequence length="510" mass="55089">MASIAAATVSSAAPVRTRAGALVSLAIVALAAVIQGMGEQICDNSWLILFAERVYEGATPYVDITDPNLPATWLVYMPAVILQKWTGLRAESFVFVEILALTFATGAFALRILRAARLDADVDVAAIRNFALFASLIVWGANFGQREHFTVLLMLPFLALCAARASGAAIGTGVAVVAGLLAAAAVCIKPFYALPLALPVVAAMIVRRSARPALGPEIFGAALATAVGYAATYKLTPAYFTLEMPQLTAVYLAGRYPLLEILTRPMVPYLLVTLGLLAHFIRRNRDPRVLMLTASAAGFLATFIIQGKMSYNHALPAIHLVVVAFGVEYARRRVQNPDAAALFLRRLATPVIALAPMFGLIHLNLLRMTPHAGVREAVERLAPAHPSIGGIVESFSIAFPMVRQVNGRWVGRASAIWGTDVGLYLLTLASTTPEHRRRIEDVIHSQRAWLAEDLSQGKPDVILVEDANVRRRELATSELARALDGYSHATDVEDVEIWLRDDLLAQGSKS</sequence>
<feature type="transmembrane region" description="Helical" evidence="1">
    <location>
        <begin position="313"/>
        <end position="330"/>
    </location>
</feature>
<feature type="transmembrane region" description="Helical" evidence="1">
    <location>
        <begin position="218"/>
        <end position="236"/>
    </location>
</feature>
<dbReference type="Proteomes" id="UP000439113">
    <property type="component" value="Unassembled WGS sequence"/>
</dbReference>
<protein>
    <recommendedName>
        <fullName evidence="4">4-amino-4-deoxy-L-arabinose transferase</fullName>
    </recommendedName>
</protein>
<dbReference type="RefSeq" id="WP_155444823.1">
    <property type="nucleotide sequence ID" value="NZ_JAOQNR010000002.1"/>
</dbReference>
<feature type="transmembrane region" description="Helical" evidence="1">
    <location>
        <begin position="176"/>
        <end position="206"/>
    </location>
</feature>
<reference evidence="2 3" key="1">
    <citation type="submission" date="2019-11" db="EMBL/GenBank/DDBJ databases">
        <title>Whole-genome sequence of a Rhodoblastus acidophilus DSM 142.</title>
        <authorList>
            <person name="Kyndt J.A."/>
            <person name="Meyer T.E."/>
        </authorList>
    </citation>
    <scope>NUCLEOTIDE SEQUENCE [LARGE SCALE GENOMIC DNA]</scope>
    <source>
        <strain evidence="2 3">DSM 142</strain>
    </source>
</reference>
<comment type="caution">
    <text evidence="2">The sequence shown here is derived from an EMBL/GenBank/DDBJ whole genome shotgun (WGS) entry which is preliminary data.</text>
</comment>
<dbReference type="EMBL" id="WNKS01000002">
    <property type="protein sequence ID" value="MTV30173.1"/>
    <property type="molecule type" value="Genomic_DNA"/>
</dbReference>
<feature type="transmembrane region" description="Helical" evidence="1">
    <location>
        <begin position="19"/>
        <end position="38"/>
    </location>
</feature>
<evidence type="ECO:0008006" key="4">
    <source>
        <dbReference type="Google" id="ProtNLM"/>
    </source>
</evidence>
<feature type="transmembrane region" description="Helical" evidence="1">
    <location>
        <begin position="342"/>
        <end position="361"/>
    </location>
</feature>